<feature type="binding site" evidence="15">
    <location>
        <begin position="168"/>
        <end position="171"/>
    </location>
    <ligand>
        <name>GTP</name>
        <dbReference type="ChEBI" id="CHEBI:37565"/>
        <label>1</label>
    </ligand>
</feature>
<dbReference type="InterPro" id="IPR030389">
    <property type="entry name" value="G_FEOB_dom"/>
</dbReference>
<evidence type="ECO:0000256" key="1">
    <source>
        <dbReference type="ARBA" id="ARBA00003926"/>
    </source>
</evidence>
<feature type="transmembrane region" description="Helical" evidence="17">
    <location>
        <begin position="509"/>
        <end position="532"/>
    </location>
</feature>
<gene>
    <name evidence="19" type="primary">feoB</name>
    <name evidence="19" type="ORF">FYJ33_14985</name>
</gene>
<protein>
    <recommendedName>
        <fullName evidence="14 17">Ferrous iron transport protein B</fullName>
    </recommendedName>
</protein>
<feature type="transmembrane region" description="Helical" evidence="17">
    <location>
        <begin position="633"/>
        <end position="651"/>
    </location>
</feature>
<comment type="function">
    <text evidence="1 17">Probable transporter of a GTP-driven Fe(2+) uptake system.</text>
</comment>
<dbReference type="Gene3D" id="1.10.287.1770">
    <property type="match status" value="1"/>
</dbReference>
<dbReference type="InterPro" id="IPR038157">
    <property type="entry name" value="FeoA_core_dom"/>
</dbReference>
<dbReference type="NCBIfam" id="TIGR00437">
    <property type="entry name" value="feoB"/>
    <property type="match status" value="1"/>
</dbReference>
<keyword evidence="3 17" id="KW-0813">Transport</keyword>
<dbReference type="GO" id="GO:0005525">
    <property type="term" value="F:GTP binding"/>
    <property type="evidence" value="ECO:0007669"/>
    <property type="project" value="UniProtKB-KW"/>
</dbReference>
<evidence type="ECO:0000256" key="3">
    <source>
        <dbReference type="ARBA" id="ARBA00022448"/>
    </source>
</evidence>
<feature type="binding site" evidence="15">
    <location>
        <begin position="123"/>
        <end position="130"/>
    </location>
    <ligand>
        <name>GTP</name>
        <dbReference type="ChEBI" id="CHEBI:37565"/>
        <label>1</label>
    </ligand>
</feature>
<feature type="transmembrane region" description="Helical" evidence="17">
    <location>
        <begin position="574"/>
        <end position="594"/>
    </location>
</feature>
<dbReference type="InterPro" id="IPR007167">
    <property type="entry name" value="Fe-transptr_FeoA-like"/>
</dbReference>
<dbReference type="Pfam" id="PF07664">
    <property type="entry name" value="FeoB_C"/>
    <property type="match status" value="1"/>
</dbReference>
<dbReference type="InterPro" id="IPR005225">
    <property type="entry name" value="Small_GTP-bd"/>
</dbReference>
<keyword evidence="9 17" id="KW-1133">Transmembrane helix</keyword>
<feature type="binding site" evidence="15">
    <location>
        <begin position="148"/>
        <end position="152"/>
    </location>
    <ligand>
        <name>GTP</name>
        <dbReference type="ChEBI" id="CHEBI:37565"/>
        <label>1</label>
    </ligand>
</feature>
<evidence type="ECO:0000256" key="13">
    <source>
        <dbReference type="ARBA" id="ARBA00023136"/>
    </source>
</evidence>
<evidence type="ECO:0000256" key="6">
    <source>
        <dbReference type="ARBA" id="ARBA00022519"/>
    </source>
</evidence>
<dbReference type="RefSeq" id="WP_328598718.1">
    <property type="nucleotide sequence ID" value="NZ_VULX01000041.1"/>
</dbReference>
<evidence type="ECO:0000256" key="17">
    <source>
        <dbReference type="RuleBase" id="RU362098"/>
    </source>
</evidence>
<dbReference type="EMBL" id="VULX01000041">
    <property type="protein sequence ID" value="MSR92632.1"/>
    <property type="molecule type" value="Genomic_DNA"/>
</dbReference>
<keyword evidence="6" id="KW-0997">Cell inner membrane</keyword>
<dbReference type="Pfam" id="PF02421">
    <property type="entry name" value="FeoB_N"/>
    <property type="match status" value="1"/>
</dbReference>
<dbReference type="Pfam" id="PF07670">
    <property type="entry name" value="Gate"/>
    <property type="match status" value="2"/>
</dbReference>
<dbReference type="InterPro" id="IPR011642">
    <property type="entry name" value="Gate_dom"/>
</dbReference>
<dbReference type="PROSITE" id="PS51711">
    <property type="entry name" value="G_FEOB"/>
    <property type="match status" value="1"/>
</dbReference>
<dbReference type="Gene3D" id="3.40.50.300">
    <property type="entry name" value="P-loop containing nucleotide triphosphate hydrolases"/>
    <property type="match status" value="1"/>
</dbReference>
<dbReference type="SUPFAM" id="SSF50037">
    <property type="entry name" value="C-terminal domain of transcriptional repressors"/>
    <property type="match status" value="1"/>
</dbReference>
<dbReference type="InterPro" id="IPR041069">
    <property type="entry name" value="FeoB_Cyto"/>
</dbReference>
<keyword evidence="8 15" id="KW-0547">Nucleotide-binding</keyword>
<accession>A0A7X2N0R7</accession>
<keyword evidence="11" id="KW-0406">Ion transport</keyword>
<reference evidence="19 20" key="1">
    <citation type="submission" date="2019-08" db="EMBL/GenBank/DDBJ databases">
        <title>In-depth cultivation of the pig gut microbiome towards novel bacterial diversity and tailored functional studies.</title>
        <authorList>
            <person name="Wylensek D."/>
            <person name="Hitch T.C.A."/>
            <person name="Clavel T."/>
        </authorList>
    </citation>
    <scope>NUCLEOTIDE SEQUENCE [LARGE SCALE GENOMIC DNA]</scope>
    <source>
        <strain evidence="19 20">WCA-383-APC-5B</strain>
    </source>
</reference>
<feature type="binding site" evidence="16">
    <location>
        <position position="137"/>
    </location>
    <ligand>
        <name>Mg(2+)</name>
        <dbReference type="ChEBI" id="CHEBI:18420"/>
        <label>2</label>
    </ligand>
</feature>
<keyword evidence="5 17" id="KW-0410">Iron transport</keyword>
<evidence type="ECO:0000256" key="5">
    <source>
        <dbReference type="ARBA" id="ARBA00022496"/>
    </source>
</evidence>
<dbReference type="FunFam" id="3.40.50.300:FF:000426">
    <property type="entry name" value="Ferrous iron transport protein B"/>
    <property type="match status" value="1"/>
</dbReference>
<dbReference type="SUPFAM" id="SSF52540">
    <property type="entry name" value="P-loop containing nucleoside triphosphate hydrolases"/>
    <property type="match status" value="1"/>
</dbReference>
<dbReference type="Gene3D" id="2.30.30.90">
    <property type="match status" value="1"/>
</dbReference>
<evidence type="ECO:0000256" key="9">
    <source>
        <dbReference type="ARBA" id="ARBA00022989"/>
    </source>
</evidence>
<evidence type="ECO:0000313" key="20">
    <source>
        <dbReference type="Proteomes" id="UP000460287"/>
    </source>
</evidence>
<dbReference type="NCBIfam" id="TIGR00231">
    <property type="entry name" value="small_GTP"/>
    <property type="match status" value="1"/>
</dbReference>
<name>A0A7X2N0R7_9CLOT</name>
<keyword evidence="10 17" id="KW-0408">Iron</keyword>
<feature type="domain" description="FeoB-type G" evidence="18">
    <location>
        <begin position="116"/>
        <end position="277"/>
    </location>
</feature>
<keyword evidence="16" id="KW-0460">Magnesium</keyword>
<proteinExistence type="inferred from homology"/>
<dbReference type="Pfam" id="PF04023">
    <property type="entry name" value="FeoA"/>
    <property type="match status" value="1"/>
</dbReference>
<feature type="transmembrane region" description="Helical" evidence="17">
    <location>
        <begin position="544"/>
        <end position="568"/>
    </location>
</feature>
<evidence type="ECO:0000256" key="12">
    <source>
        <dbReference type="ARBA" id="ARBA00023134"/>
    </source>
</evidence>
<keyword evidence="16" id="KW-0479">Metal-binding</keyword>
<comment type="caution">
    <text evidence="19">The sequence shown here is derived from an EMBL/GenBank/DDBJ whole genome shotgun (WGS) entry which is preliminary data.</text>
</comment>
<keyword evidence="4" id="KW-1003">Cell membrane</keyword>
<evidence type="ECO:0000256" key="7">
    <source>
        <dbReference type="ARBA" id="ARBA00022692"/>
    </source>
</evidence>
<evidence type="ECO:0000256" key="2">
    <source>
        <dbReference type="ARBA" id="ARBA00004429"/>
    </source>
</evidence>
<keyword evidence="20" id="KW-1185">Reference proteome</keyword>
<feature type="binding site" evidence="16">
    <location>
        <position position="134"/>
    </location>
    <ligand>
        <name>Mg(2+)</name>
        <dbReference type="ChEBI" id="CHEBI:18420"/>
        <label>2</label>
    </ligand>
</feature>
<evidence type="ECO:0000256" key="4">
    <source>
        <dbReference type="ARBA" id="ARBA00022475"/>
    </source>
</evidence>
<dbReference type="InterPro" id="IPR003373">
    <property type="entry name" value="Fe2_transport_prot-B"/>
</dbReference>
<keyword evidence="13 17" id="KW-0472">Membrane</keyword>
<evidence type="ECO:0000256" key="15">
    <source>
        <dbReference type="PIRSR" id="PIRSR603373-1"/>
    </source>
</evidence>
<evidence type="ECO:0000256" key="10">
    <source>
        <dbReference type="ARBA" id="ARBA00023004"/>
    </source>
</evidence>
<evidence type="ECO:0000256" key="14">
    <source>
        <dbReference type="NCBIfam" id="TIGR00437"/>
    </source>
</evidence>
<dbReference type="PANTHER" id="PTHR43185:SF1">
    <property type="entry name" value="FE(2+) TRANSPORTER FEOB"/>
    <property type="match status" value="1"/>
</dbReference>
<dbReference type="PANTHER" id="PTHR43185">
    <property type="entry name" value="FERROUS IRON TRANSPORT PROTEIN B"/>
    <property type="match status" value="1"/>
</dbReference>
<dbReference type="CDD" id="cd01879">
    <property type="entry name" value="FeoB"/>
    <property type="match status" value="1"/>
</dbReference>
<dbReference type="Pfam" id="PF17910">
    <property type="entry name" value="FeoB_Cyto"/>
    <property type="match status" value="1"/>
</dbReference>
<feature type="binding site" evidence="15">
    <location>
        <begin position="228"/>
        <end position="231"/>
    </location>
    <ligand>
        <name>GTP</name>
        <dbReference type="ChEBI" id="CHEBI:37565"/>
        <label>1</label>
    </ligand>
</feature>
<feature type="transmembrane region" description="Helical" evidence="17">
    <location>
        <begin position="465"/>
        <end position="489"/>
    </location>
</feature>
<evidence type="ECO:0000256" key="16">
    <source>
        <dbReference type="PIRSR" id="PIRSR603373-2"/>
    </source>
</evidence>
<keyword evidence="7 17" id="KW-0812">Transmembrane</keyword>
<dbReference type="Proteomes" id="UP000460287">
    <property type="component" value="Unassembled WGS sequence"/>
</dbReference>
<feature type="transmembrane region" description="Helical" evidence="17">
    <location>
        <begin position="404"/>
        <end position="422"/>
    </location>
</feature>
<feature type="transmembrane region" description="Helical" evidence="17">
    <location>
        <begin position="756"/>
        <end position="780"/>
    </location>
</feature>
<dbReference type="InterPro" id="IPR008988">
    <property type="entry name" value="Transcriptional_repressor_C"/>
</dbReference>
<dbReference type="InterPro" id="IPR027417">
    <property type="entry name" value="P-loop_NTPase"/>
</dbReference>
<dbReference type="SMART" id="SM00899">
    <property type="entry name" value="FeoA"/>
    <property type="match status" value="1"/>
</dbReference>
<dbReference type="GO" id="GO:0046914">
    <property type="term" value="F:transition metal ion binding"/>
    <property type="evidence" value="ECO:0007669"/>
    <property type="project" value="InterPro"/>
</dbReference>
<organism evidence="19 20">
    <name type="scientific">Inconstantimicrobium porci</name>
    <dbReference type="NCBI Taxonomy" id="2652291"/>
    <lineage>
        <taxon>Bacteria</taxon>
        <taxon>Bacillati</taxon>
        <taxon>Bacillota</taxon>
        <taxon>Clostridia</taxon>
        <taxon>Eubacteriales</taxon>
        <taxon>Clostridiaceae</taxon>
        <taxon>Inconstantimicrobium</taxon>
    </lineage>
</organism>
<comment type="subcellular location">
    <subcellularLocation>
        <location evidence="2">Cell inner membrane</location>
        <topology evidence="2">Multi-pass membrane protein</topology>
    </subcellularLocation>
    <subcellularLocation>
        <location evidence="17">Cell membrane</location>
        <topology evidence="17">Multi-pass membrane protein</topology>
    </subcellularLocation>
</comment>
<evidence type="ECO:0000256" key="8">
    <source>
        <dbReference type="ARBA" id="ARBA00022741"/>
    </source>
</evidence>
<dbReference type="GO" id="GO:0005886">
    <property type="term" value="C:plasma membrane"/>
    <property type="evidence" value="ECO:0007669"/>
    <property type="project" value="UniProtKB-SubCell"/>
</dbReference>
<dbReference type="AlphaFoldDB" id="A0A7X2N0R7"/>
<feature type="binding site" evidence="15">
    <location>
        <begin position="257"/>
        <end position="259"/>
    </location>
    <ligand>
        <name>GTP</name>
        <dbReference type="ChEBI" id="CHEBI:37565"/>
        <label>1</label>
    </ligand>
</feature>
<dbReference type="InterPro" id="IPR050860">
    <property type="entry name" value="FeoB_GTPase"/>
</dbReference>
<evidence type="ECO:0000259" key="18">
    <source>
        <dbReference type="PROSITE" id="PS51711"/>
    </source>
</evidence>
<feature type="binding site" evidence="16">
    <location>
        <position position="138"/>
    </location>
    <ligand>
        <name>Mg(2+)</name>
        <dbReference type="ChEBI" id="CHEBI:18420"/>
        <label>2</label>
    </ligand>
</feature>
<dbReference type="InterPro" id="IPR011640">
    <property type="entry name" value="Fe2_transport_prot_B_C"/>
</dbReference>
<evidence type="ECO:0000256" key="11">
    <source>
        <dbReference type="ARBA" id="ARBA00023065"/>
    </source>
</evidence>
<feature type="transmembrane region" description="Helical" evidence="17">
    <location>
        <begin position="720"/>
        <end position="744"/>
    </location>
</feature>
<keyword evidence="12 15" id="KW-0342">GTP-binding</keyword>
<comment type="similarity">
    <text evidence="17">Belongs to the TRAFAC class TrmE-Era-EngA-EngB-Septin-like GTPase superfamily. FeoB GTPase (TC 9.A.8) family.</text>
</comment>
<evidence type="ECO:0000313" key="19">
    <source>
        <dbReference type="EMBL" id="MSR92632.1"/>
    </source>
</evidence>
<dbReference type="GO" id="GO:0015093">
    <property type="term" value="F:ferrous iron transmembrane transporter activity"/>
    <property type="evidence" value="ECO:0007669"/>
    <property type="project" value="UniProtKB-UniRule"/>
</dbReference>
<sequence>MTLKELEIGKTARISSVGGEGALRQHFLDMGVIPGAEITMVKYAPMGDPMQFQIHGYELTLRVADAEKIQAEVIKEATVKKKVNKEKSDFIDHPGLGEGGKYHVKADENPVPDDEKLTFALAGNQNCGKTTLFNQLTGSNQHVGNFPGVTVDRKDGVIKGHSNTLITDLPGIYSMSPYTSEEIVTREFILENHPKAIINIVDATNIERNLYLTMQLMELDVPMVLALNMMDEVRENNGSVLVNKMEEMLGIPVIPISAAKGEGIGELVDHAIHIAKYQERPGRHDFCSKDDKGGAVHRCIHGIMHLISDHAENTGIPERFAASKLAEGDKLILKKLKLSKNEEDMLEHIIIEMEEESGLDRAAAMADMRFSFIEKVCDATVIKPKESKEHARSIKIDKILTGKYTAIPSFIAIMALVFWLTFDVIGAVMQGWLELGIEYLTNATDAFFTSISVNEVIHSLVIDGIFTGVGSVLSFLPIIVTLFFFLSLLEDSGYMARVAFVMDKLLRKIGLSGRSIVPMLIGFGCTVPGVMASRTLPSERDRKMTILMTPFMSCSAKLPIYAFFTAAFFPRHGAFIMVALYFIGILVGIIMALLMKNTAFKGEPVPFVMELPNYRMPGAKNVMQLLWDKAKDFLQRAFSVIFIASIVIWFLQTFNLHMNVVKDSKDSILAVLAGRISPIFKPLGFGDWRISTALLTGFMAKESVVSTLTVLFGTGSITGIITPLAAVSLLIFSLLYTPCVAAIASIRRELGTRWAAYIVVVQCAIAWGCAFIVKIVGTLIGAV</sequence>